<keyword evidence="6" id="KW-1185">Reference proteome</keyword>
<dbReference type="PANTHER" id="PTHR23073">
    <property type="entry name" value="26S PROTEASOME REGULATORY SUBUNIT"/>
    <property type="match status" value="1"/>
</dbReference>
<evidence type="ECO:0000256" key="3">
    <source>
        <dbReference type="ARBA" id="ARBA00022840"/>
    </source>
</evidence>
<gene>
    <name evidence="5" type="ORF">V2E24_00060</name>
</gene>
<protein>
    <submittedName>
        <fullName evidence="5">ATP-binding protein</fullName>
    </submittedName>
</protein>
<evidence type="ECO:0000259" key="4">
    <source>
        <dbReference type="SMART" id="SM00382"/>
    </source>
</evidence>
<reference evidence="5" key="1">
    <citation type="submission" date="2024-01" db="EMBL/GenBank/DDBJ databases">
        <title>Genome sequence of Mycoplasma ciconiae type strain DSM 25251.</title>
        <authorList>
            <person name="Spergser J."/>
        </authorList>
    </citation>
    <scope>NUCLEOTIDE SEQUENCE [LARGE SCALE GENOMIC DNA]</scope>
    <source>
        <strain evidence="5">DSM 25251</strain>
    </source>
</reference>
<feature type="domain" description="AAA+ ATPase" evidence="4">
    <location>
        <begin position="98"/>
        <end position="234"/>
    </location>
</feature>
<comment type="similarity">
    <text evidence="1">Belongs to the AAA ATPase family.</text>
</comment>
<dbReference type="InterPro" id="IPR050221">
    <property type="entry name" value="26S_Proteasome_ATPase"/>
</dbReference>
<proteinExistence type="inferred from homology"/>
<evidence type="ECO:0000256" key="2">
    <source>
        <dbReference type="ARBA" id="ARBA00022741"/>
    </source>
</evidence>
<dbReference type="GO" id="GO:0005524">
    <property type="term" value="F:ATP binding"/>
    <property type="evidence" value="ECO:0007669"/>
    <property type="project" value="UniProtKB-KW"/>
</dbReference>
<dbReference type="InterPro" id="IPR003959">
    <property type="entry name" value="ATPase_AAA_core"/>
</dbReference>
<sequence length="341" mass="39067">MTKGNIINLIKYHSENNDIAFRKEAYIIADEFDKSGDFELSKYIMSLMSGNNVWTTAYEIDNIPFLEKVTLNTSSLPLPSVINDEIIGIINACKHNVGVNKFLFEGLPGSGKTESTKHIARILQRDLYKVNFNTLIDSKLGQTNKNIDSLFKEINNLSAPDKIIILFDEIDALALDRLNSADIREMGRATSAVLKGLDELDEKILLIATTNLYEFFDKALKRRFDKVINFDRYTYEDLLSVALKIYEEFLVKFNNLASNKKVFQKIIKLYKNIPYPGELKNIIKTSLAFSNFDDKYDYLRKLYFNVTKSNQLDVEFMKKSGFTSKEIELLSGVSKSTLTRD</sequence>
<name>A0ABU7MKA6_9BACT</name>
<dbReference type="InterPro" id="IPR003593">
    <property type="entry name" value="AAA+_ATPase"/>
</dbReference>
<evidence type="ECO:0000256" key="1">
    <source>
        <dbReference type="ARBA" id="ARBA00006914"/>
    </source>
</evidence>
<dbReference type="EMBL" id="JAZDWZ010000001">
    <property type="protein sequence ID" value="MEE3927972.1"/>
    <property type="molecule type" value="Genomic_DNA"/>
</dbReference>
<keyword evidence="3 5" id="KW-0067">ATP-binding</keyword>
<dbReference type="SUPFAM" id="SSF52540">
    <property type="entry name" value="P-loop containing nucleoside triphosphate hydrolases"/>
    <property type="match status" value="1"/>
</dbReference>
<evidence type="ECO:0000313" key="5">
    <source>
        <dbReference type="EMBL" id="MEE3927972.1"/>
    </source>
</evidence>
<dbReference type="Gene3D" id="3.40.50.300">
    <property type="entry name" value="P-loop containing nucleotide triphosphate hydrolases"/>
    <property type="match status" value="1"/>
</dbReference>
<comment type="caution">
    <text evidence="5">The sequence shown here is derived from an EMBL/GenBank/DDBJ whole genome shotgun (WGS) entry which is preliminary data.</text>
</comment>
<organism evidence="5 6">
    <name type="scientific">Mycoplasmopsis ciconiae</name>
    <dbReference type="NCBI Taxonomy" id="561067"/>
    <lineage>
        <taxon>Bacteria</taxon>
        <taxon>Bacillati</taxon>
        <taxon>Mycoplasmatota</taxon>
        <taxon>Mycoplasmoidales</taxon>
        <taxon>Metamycoplasmataceae</taxon>
        <taxon>Mycoplasmopsis</taxon>
    </lineage>
</organism>
<dbReference type="InterPro" id="IPR027417">
    <property type="entry name" value="P-loop_NTPase"/>
</dbReference>
<accession>A0ABU7MKA6</accession>
<dbReference type="CDD" id="cd19481">
    <property type="entry name" value="RecA-like_protease"/>
    <property type="match status" value="1"/>
</dbReference>
<keyword evidence="2" id="KW-0547">Nucleotide-binding</keyword>
<dbReference type="Proteomes" id="UP001344817">
    <property type="component" value="Unassembled WGS sequence"/>
</dbReference>
<dbReference type="RefSeq" id="WP_330500387.1">
    <property type="nucleotide sequence ID" value="NZ_JAZDWZ010000001.1"/>
</dbReference>
<dbReference type="Pfam" id="PF00004">
    <property type="entry name" value="AAA"/>
    <property type="match status" value="1"/>
</dbReference>
<dbReference type="SMART" id="SM00382">
    <property type="entry name" value="AAA"/>
    <property type="match status" value="1"/>
</dbReference>
<evidence type="ECO:0000313" key="6">
    <source>
        <dbReference type="Proteomes" id="UP001344817"/>
    </source>
</evidence>